<protein>
    <submittedName>
        <fullName evidence="5">Aldehyde dehydrogenase family protein</fullName>
    </submittedName>
</protein>
<evidence type="ECO:0000256" key="1">
    <source>
        <dbReference type="ARBA" id="ARBA00023002"/>
    </source>
</evidence>
<dbReference type="InterPro" id="IPR016163">
    <property type="entry name" value="Ald_DH_C"/>
</dbReference>
<accession>A0ABP5K0C0</accession>
<evidence type="ECO:0000256" key="3">
    <source>
        <dbReference type="RuleBase" id="RU003345"/>
    </source>
</evidence>
<dbReference type="PROSITE" id="PS00687">
    <property type="entry name" value="ALDEHYDE_DEHYDR_GLU"/>
    <property type="match status" value="1"/>
</dbReference>
<dbReference type="InterPro" id="IPR016161">
    <property type="entry name" value="Ald_DH/histidinol_DH"/>
</dbReference>
<comment type="similarity">
    <text evidence="3">Belongs to the aldehyde dehydrogenase family.</text>
</comment>
<dbReference type="InterPro" id="IPR016162">
    <property type="entry name" value="Ald_DH_N"/>
</dbReference>
<reference evidence="6" key="1">
    <citation type="journal article" date="2019" name="Int. J. Syst. Evol. Microbiol.">
        <title>The Global Catalogue of Microorganisms (GCM) 10K type strain sequencing project: providing services to taxonomists for standard genome sequencing and annotation.</title>
        <authorList>
            <consortium name="The Broad Institute Genomics Platform"/>
            <consortium name="The Broad Institute Genome Sequencing Center for Infectious Disease"/>
            <person name="Wu L."/>
            <person name="Ma J."/>
        </authorList>
    </citation>
    <scope>NUCLEOTIDE SEQUENCE [LARGE SCALE GENOMIC DNA]</scope>
    <source>
        <strain evidence="6">JCM 13850</strain>
    </source>
</reference>
<dbReference type="Gene3D" id="3.40.605.10">
    <property type="entry name" value="Aldehyde Dehydrogenase, Chain A, domain 1"/>
    <property type="match status" value="1"/>
</dbReference>
<evidence type="ECO:0000256" key="2">
    <source>
        <dbReference type="PROSITE-ProRule" id="PRU10007"/>
    </source>
</evidence>
<dbReference type="RefSeq" id="WP_344261801.1">
    <property type="nucleotide sequence ID" value="NZ_BAAAMR010000005.1"/>
</dbReference>
<evidence type="ECO:0000313" key="5">
    <source>
        <dbReference type="EMBL" id="GAA2122973.1"/>
    </source>
</evidence>
<dbReference type="InterPro" id="IPR015590">
    <property type="entry name" value="Aldehyde_DH_dom"/>
</dbReference>
<sequence>MTTSQTTPDDDLGVTGPLVDGTWLGRSSLDAVDHVNPATARVNGTVLQSGLQEVDAAVRAAKAAAPAWRAMSPDKRRRILQRVEELMEARVPELGRLTTLEIGAPALMSAALAHLAAGWFGYYAGWTDKIEGATIPLSPVLDTGFDYTLPEPYGVVGVIVTWNGPITSIGMKVAPALAAGNCVVVKTSELAPYTVARFAEIALEAGLPPGVLHVVPGGAEAGDRLVRHPDVGKVSFTGGILTAKRILDAARHTLKPVLLELGGKSANVVFPDADLDEAVALTVRSCYILAGQGCNLATRMLVHREVYEEVVESTRRGVADLRTGDPSEPSTTIGPVIDQAARDRVLGVIDRARKDARVAIGGHAVDRSSLPPHVRDGYFIEPTVLADVDPASEAANQEIFGPVLSVIPFDSEEEAVGLANSTPYGLGTYLQTRDVSRVHRIVPLLRSGSVQVNGVSGQPPGAPFGGYKQSGTGREGGREGLFEFLQTKNVYIRA</sequence>
<dbReference type="Gene3D" id="3.40.309.10">
    <property type="entry name" value="Aldehyde Dehydrogenase, Chain A, domain 2"/>
    <property type="match status" value="1"/>
</dbReference>
<name>A0ABP5K0C0_9ACTN</name>
<dbReference type="EMBL" id="BAAAMR010000005">
    <property type="protein sequence ID" value="GAA2122973.1"/>
    <property type="molecule type" value="Genomic_DNA"/>
</dbReference>
<dbReference type="Proteomes" id="UP001501020">
    <property type="component" value="Unassembled WGS sequence"/>
</dbReference>
<proteinExistence type="inferred from homology"/>
<feature type="active site" evidence="2">
    <location>
        <position position="260"/>
    </location>
</feature>
<dbReference type="InterPro" id="IPR029510">
    <property type="entry name" value="Ald_DH_CS_GLU"/>
</dbReference>
<dbReference type="SUPFAM" id="SSF53720">
    <property type="entry name" value="ALDH-like"/>
    <property type="match status" value="1"/>
</dbReference>
<dbReference type="PANTHER" id="PTHR11699">
    <property type="entry name" value="ALDEHYDE DEHYDROGENASE-RELATED"/>
    <property type="match status" value="1"/>
</dbReference>
<organism evidence="5 6">
    <name type="scientific">Actinomadura napierensis</name>
    <dbReference type="NCBI Taxonomy" id="267854"/>
    <lineage>
        <taxon>Bacteria</taxon>
        <taxon>Bacillati</taxon>
        <taxon>Actinomycetota</taxon>
        <taxon>Actinomycetes</taxon>
        <taxon>Streptosporangiales</taxon>
        <taxon>Thermomonosporaceae</taxon>
        <taxon>Actinomadura</taxon>
    </lineage>
</organism>
<comment type="caution">
    <text evidence="5">The sequence shown here is derived from an EMBL/GenBank/DDBJ whole genome shotgun (WGS) entry which is preliminary data.</text>
</comment>
<dbReference type="Pfam" id="PF00171">
    <property type="entry name" value="Aldedh"/>
    <property type="match status" value="1"/>
</dbReference>
<gene>
    <name evidence="5" type="ORF">GCM10009727_09360</name>
</gene>
<evidence type="ECO:0000313" key="6">
    <source>
        <dbReference type="Proteomes" id="UP001501020"/>
    </source>
</evidence>
<evidence type="ECO:0000259" key="4">
    <source>
        <dbReference type="Pfam" id="PF00171"/>
    </source>
</evidence>
<feature type="domain" description="Aldehyde dehydrogenase" evidence="4">
    <location>
        <begin position="24"/>
        <end position="490"/>
    </location>
</feature>
<keyword evidence="6" id="KW-1185">Reference proteome</keyword>
<keyword evidence="1 3" id="KW-0560">Oxidoreductase</keyword>